<feature type="compositionally biased region" description="Low complexity" evidence="1">
    <location>
        <begin position="1"/>
        <end position="20"/>
    </location>
</feature>
<feature type="region of interest" description="Disordered" evidence="1">
    <location>
        <begin position="1"/>
        <end position="24"/>
    </location>
</feature>
<dbReference type="AlphaFoldDB" id="A0A1C7D6C3"/>
<reference evidence="3 4" key="1">
    <citation type="submission" date="2016-07" db="EMBL/GenBank/DDBJ databases">
        <title>Complete genome sequence of Altererythrobacter namhicola JCM 16345T, containing esterase-encoding genes.</title>
        <authorList>
            <person name="Cheng H."/>
            <person name="Wu Y.-H."/>
            <person name="Jian S.-L."/>
            <person name="Huo Y.-Y."/>
            <person name="Wang C.-S."/>
            <person name="Xu X.-W."/>
        </authorList>
    </citation>
    <scope>NUCLEOTIDE SEQUENCE [LARGE SCALE GENOMIC DNA]</scope>
    <source>
        <strain evidence="3 4">JCM 16345</strain>
    </source>
</reference>
<evidence type="ECO:0000313" key="3">
    <source>
        <dbReference type="EMBL" id="ANU07004.1"/>
    </source>
</evidence>
<sequence length="128" mass="14736">MPAVMATRPSSATPARRAAPGSRYHGSRDLNWSRYVALYLAQAGWVILGVYLWQNAFWPSTCQPEGLLDTALCSLRLPDNRGWVEAALMTWLWSTPILILLEFSRWTKIWEKRREATKLPPRGKHRKD</sequence>
<feature type="transmembrane region" description="Helical" evidence="2">
    <location>
        <begin position="32"/>
        <end position="53"/>
    </location>
</feature>
<gene>
    <name evidence="3" type="ORF">A6F65_00682</name>
</gene>
<dbReference type="Proteomes" id="UP000092698">
    <property type="component" value="Chromosome"/>
</dbReference>
<keyword evidence="4" id="KW-1185">Reference proteome</keyword>
<feature type="transmembrane region" description="Helical" evidence="2">
    <location>
        <begin position="86"/>
        <end position="104"/>
    </location>
</feature>
<name>A0A1C7D6C3_9SPHN</name>
<accession>A0A1C7D6C3</accession>
<dbReference type="KEGG" id="anh:A6F65_00682"/>
<dbReference type="EMBL" id="CP016545">
    <property type="protein sequence ID" value="ANU07004.1"/>
    <property type="molecule type" value="Genomic_DNA"/>
</dbReference>
<protein>
    <submittedName>
        <fullName evidence="3">Uncharacterized protein</fullName>
    </submittedName>
</protein>
<evidence type="ECO:0000313" key="4">
    <source>
        <dbReference type="Proteomes" id="UP000092698"/>
    </source>
</evidence>
<keyword evidence="2" id="KW-1133">Transmembrane helix</keyword>
<keyword evidence="2" id="KW-0812">Transmembrane</keyword>
<evidence type="ECO:0000256" key="2">
    <source>
        <dbReference type="SAM" id="Phobius"/>
    </source>
</evidence>
<proteinExistence type="predicted"/>
<keyword evidence="2" id="KW-0472">Membrane</keyword>
<organism evidence="3 4">
    <name type="scientific">Paraurantiacibacter namhicola</name>
    <dbReference type="NCBI Taxonomy" id="645517"/>
    <lineage>
        <taxon>Bacteria</taxon>
        <taxon>Pseudomonadati</taxon>
        <taxon>Pseudomonadota</taxon>
        <taxon>Alphaproteobacteria</taxon>
        <taxon>Sphingomonadales</taxon>
        <taxon>Erythrobacteraceae</taxon>
        <taxon>Paraurantiacibacter</taxon>
    </lineage>
</organism>
<evidence type="ECO:0000256" key="1">
    <source>
        <dbReference type="SAM" id="MobiDB-lite"/>
    </source>
</evidence>